<dbReference type="PANTHER" id="PTHR46300:SF7">
    <property type="entry name" value="P450, PUTATIVE (EUROFUNG)-RELATED"/>
    <property type="match status" value="1"/>
</dbReference>
<evidence type="ECO:0000256" key="6">
    <source>
        <dbReference type="ARBA" id="ARBA00023002"/>
    </source>
</evidence>
<comment type="cofactor">
    <cofactor evidence="1 9">
        <name>heme</name>
        <dbReference type="ChEBI" id="CHEBI:30413"/>
    </cofactor>
</comment>
<evidence type="ECO:0000256" key="2">
    <source>
        <dbReference type="ARBA" id="ARBA00005179"/>
    </source>
</evidence>
<evidence type="ECO:0000256" key="9">
    <source>
        <dbReference type="PIRSR" id="PIRSR602401-1"/>
    </source>
</evidence>
<dbReference type="CDD" id="cd11065">
    <property type="entry name" value="CYP64-like"/>
    <property type="match status" value="1"/>
</dbReference>
<dbReference type="EMBL" id="JABXXO010000014">
    <property type="protein sequence ID" value="KAF7760838.1"/>
    <property type="molecule type" value="Genomic_DNA"/>
</dbReference>
<sequence>MNWYGYVNPIVSHSAQLALKCTPAQGDELYVTHMNCESTKSNLLLSKSTTVPKEILILTGIVFGTWLVHGYIQERRENPNNLPLPPGPKGYPIIGSLFSFPTYKAWLEYDKWFKIYGDMIYFKVFGQGFLILGSLERVYDIFERRSSNYSDRPRLVMLNELMGWDYVFVFQRYGTWWRRHRRQFHDHFHPNIVYKYQPIQIDTARAFVRNLLESPEKFRYHIRYAFADSILKTIYGMDVRENDSYIGHAKTTLEGVAEAGHPGSFLVDIFPFMKAIPEWFPGAEWKRKANVWSYINSIVANSLWNTVKERMEAGTAKPCIATAMMESIPDDGSPESKEEEIVRRDACAVGFLGGSDTTVSTVTSFFMAMALYPNVQKKAQAELDQVLGSRLPEFNDRPSLPYINALLKECARWQLVTPLAISHMSSNADEYNGYHIPKGTYVIGNAWSILHDPKIYRDPFIFNPDRFLKNGEIDPSVRDPTVASFGFGRRICPGRFFADASLFSTVTHVLAVFDIKPSLDKNGKEIEIKPDMTNGLLSYPESFECTITPRSNETEQLIRNSGLMV</sequence>
<organism evidence="11 12">
    <name type="scientific">Agaricus bisporus var. burnettii</name>
    <dbReference type="NCBI Taxonomy" id="192524"/>
    <lineage>
        <taxon>Eukaryota</taxon>
        <taxon>Fungi</taxon>
        <taxon>Dikarya</taxon>
        <taxon>Basidiomycota</taxon>
        <taxon>Agaricomycotina</taxon>
        <taxon>Agaricomycetes</taxon>
        <taxon>Agaricomycetidae</taxon>
        <taxon>Agaricales</taxon>
        <taxon>Agaricineae</taxon>
        <taxon>Agaricaceae</taxon>
        <taxon>Agaricus</taxon>
    </lineage>
</organism>
<comment type="pathway">
    <text evidence="2">Secondary metabolite biosynthesis.</text>
</comment>
<evidence type="ECO:0000256" key="8">
    <source>
        <dbReference type="ARBA" id="ARBA00023033"/>
    </source>
</evidence>
<dbReference type="InterPro" id="IPR002401">
    <property type="entry name" value="Cyt_P450_E_grp-I"/>
</dbReference>
<dbReference type="GO" id="GO:0020037">
    <property type="term" value="F:heme binding"/>
    <property type="evidence" value="ECO:0007669"/>
    <property type="project" value="InterPro"/>
</dbReference>
<dbReference type="GO" id="GO:0004497">
    <property type="term" value="F:monooxygenase activity"/>
    <property type="evidence" value="ECO:0007669"/>
    <property type="project" value="UniProtKB-KW"/>
</dbReference>
<proteinExistence type="inferred from homology"/>
<keyword evidence="8 10" id="KW-0503">Monooxygenase</keyword>
<evidence type="ECO:0000256" key="5">
    <source>
        <dbReference type="ARBA" id="ARBA00022723"/>
    </source>
</evidence>
<dbReference type="PRINTS" id="PR00463">
    <property type="entry name" value="EP450I"/>
</dbReference>
<keyword evidence="7 9" id="KW-0408">Iron</keyword>
<gene>
    <name evidence="11" type="ORF">Agabi119p4_10247</name>
</gene>
<dbReference type="SUPFAM" id="SSF48264">
    <property type="entry name" value="Cytochrome P450"/>
    <property type="match status" value="1"/>
</dbReference>
<dbReference type="Proteomes" id="UP000629468">
    <property type="component" value="Unassembled WGS sequence"/>
</dbReference>
<keyword evidence="5 9" id="KW-0479">Metal-binding</keyword>
<dbReference type="PROSITE" id="PS00086">
    <property type="entry name" value="CYTOCHROME_P450"/>
    <property type="match status" value="1"/>
</dbReference>
<comment type="similarity">
    <text evidence="3 10">Belongs to the cytochrome P450 family.</text>
</comment>
<comment type="caution">
    <text evidence="11">The sequence shown here is derived from an EMBL/GenBank/DDBJ whole genome shotgun (WGS) entry which is preliminary data.</text>
</comment>
<accession>A0A8H7EW40</accession>
<feature type="binding site" description="axial binding residue" evidence="9">
    <location>
        <position position="492"/>
    </location>
    <ligand>
        <name>heme</name>
        <dbReference type="ChEBI" id="CHEBI:30413"/>
    </ligand>
    <ligandPart>
        <name>Fe</name>
        <dbReference type="ChEBI" id="CHEBI:18248"/>
    </ligandPart>
</feature>
<dbReference type="InterPro" id="IPR050364">
    <property type="entry name" value="Cytochrome_P450_fung"/>
</dbReference>
<dbReference type="GO" id="GO:0005506">
    <property type="term" value="F:iron ion binding"/>
    <property type="evidence" value="ECO:0007669"/>
    <property type="project" value="InterPro"/>
</dbReference>
<evidence type="ECO:0000256" key="4">
    <source>
        <dbReference type="ARBA" id="ARBA00022617"/>
    </source>
</evidence>
<dbReference type="InterPro" id="IPR017972">
    <property type="entry name" value="Cyt_P450_CS"/>
</dbReference>
<name>A0A8H7EW40_AGABI</name>
<keyword evidence="6 10" id="KW-0560">Oxidoreductase</keyword>
<dbReference type="Pfam" id="PF00067">
    <property type="entry name" value="p450"/>
    <property type="match status" value="1"/>
</dbReference>
<reference evidence="11 12" key="1">
    <citation type="journal article" name="Sci. Rep.">
        <title>Telomere-to-telomere assembled and centromere annotated genomes of the two main subspecies of the button mushroom Agaricus bisporus reveal especially polymorphic chromosome ends.</title>
        <authorList>
            <person name="Sonnenberg A.S.M."/>
            <person name="Sedaghat-Telgerd N."/>
            <person name="Lavrijssen B."/>
            <person name="Ohm R.A."/>
            <person name="Hendrickx P.M."/>
            <person name="Scholtmeijer K."/>
            <person name="Baars J.J.P."/>
            <person name="van Peer A."/>
        </authorList>
    </citation>
    <scope>NUCLEOTIDE SEQUENCE [LARGE SCALE GENOMIC DNA]</scope>
    <source>
        <strain evidence="11 12">H119_p4</strain>
    </source>
</reference>
<protein>
    <recommendedName>
        <fullName evidence="13">O-methylsterigmatocystin oxidoreductase</fullName>
    </recommendedName>
</protein>
<dbReference type="Gene3D" id="1.10.630.10">
    <property type="entry name" value="Cytochrome P450"/>
    <property type="match status" value="1"/>
</dbReference>
<evidence type="ECO:0000256" key="10">
    <source>
        <dbReference type="RuleBase" id="RU000461"/>
    </source>
</evidence>
<evidence type="ECO:0008006" key="13">
    <source>
        <dbReference type="Google" id="ProtNLM"/>
    </source>
</evidence>
<evidence type="ECO:0000313" key="11">
    <source>
        <dbReference type="EMBL" id="KAF7760838.1"/>
    </source>
</evidence>
<dbReference type="InterPro" id="IPR036396">
    <property type="entry name" value="Cyt_P450_sf"/>
</dbReference>
<evidence type="ECO:0000256" key="1">
    <source>
        <dbReference type="ARBA" id="ARBA00001971"/>
    </source>
</evidence>
<dbReference type="GO" id="GO:0016705">
    <property type="term" value="F:oxidoreductase activity, acting on paired donors, with incorporation or reduction of molecular oxygen"/>
    <property type="evidence" value="ECO:0007669"/>
    <property type="project" value="InterPro"/>
</dbReference>
<evidence type="ECO:0000256" key="3">
    <source>
        <dbReference type="ARBA" id="ARBA00010617"/>
    </source>
</evidence>
<evidence type="ECO:0000313" key="12">
    <source>
        <dbReference type="Proteomes" id="UP000629468"/>
    </source>
</evidence>
<keyword evidence="4 9" id="KW-0349">Heme</keyword>
<dbReference type="AlphaFoldDB" id="A0A8H7EW40"/>
<dbReference type="InterPro" id="IPR001128">
    <property type="entry name" value="Cyt_P450"/>
</dbReference>
<dbReference type="PANTHER" id="PTHR46300">
    <property type="entry name" value="P450, PUTATIVE (EUROFUNG)-RELATED-RELATED"/>
    <property type="match status" value="1"/>
</dbReference>
<evidence type="ECO:0000256" key="7">
    <source>
        <dbReference type="ARBA" id="ARBA00023004"/>
    </source>
</evidence>